<name>A0ABV9U9P0_9ACTN</name>
<evidence type="ECO:0000313" key="1">
    <source>
        <dbReference type="EMBL" id="MFC4912554.1"/>
    </source>
</evidence>
<keyword evidence="2" id="KW-1185">Reference proteome</keyword>
<reference evidence="2" key="1">
    <citation type="journal article" date="2019" name="Int. J. Syst. Evol. Microbiol.">
        <title>The Global Catalogue of Microorganisms (GCM) 10K type strain sequencing project: providing services to taxonomists for standard genome sequencing and annotation.</title>
        <authorList>
            <consortium name="The Broad Institute Genomics Platform"/>
            <consortium name="The Broad Institute Genome Sequencing Center for Infectious Disease"/>
            <person name="Wu L."/>
            <person name="Ma J."/>
        </authorList>
    </citation>
    <scope>NUCLEOTIDE SEQUENCE [LARGE SCALE GENOMIC DNA]</scope>
    <source>
        <strain evidence="2">KLKA75</strain>
    </source>
</reference>
<organism evidence="1 2">
    <name type="scientific">Actinomadura gamaensis</name>
    <dbReference type="NCBI Taxonomy" id="1763541"/>
    <lineage>
        <taxon>Bacteria</taxon>
        <taxon>Bacillati</taxon>
        <taxon>Actinomycetota</taxon>
        <taxon>Actinomycetes</taxon>
        <taxon>Streptosporangiales</taxon>
        <taxon>Thermomonosporaceae</taxon>
        <taxon>Actinomadura</taxon>
    </lineage>
</organism>
<proteinExistence type="predicted"/>
<sequence length="125" mass="13378">MPADLLATALWIALAWVLLGLLAWSFGRAAGRRRPRQPLQPQGISALIRDPVSGYYPTQIGVYCDGCGFTVLGDYLVHESQDRSARLGVARAHLAATEGWTCDASGDWCPSCHPTPSIGVVGGDR</sequence>
<dbReference type="EMBL" id="JBHSIT010000012">
    <property type="protein sequence ID" value="MFC4912554.1"/>
    <property type="molecule type" value="Genomic_DNA"/>
</dbReference>
<gene>
    <name evidence="1" type="ORF">ACFPCY_35005</name>
</gene>
<comment type="caution">
    <text evidence="1">The sequence shown here is derived from an EMBL/GenBank/DDBJ whole genome shotgun (WGS) entry which is preliminary data.</text>
</comment>
<dbReference type="Proteomes" id="UP001595872">
    <property type="component" value="Unassembled WGS sequence"/>
</dbReference>
<dbReference type="RefSeq" id="WP_378262576.1">
    <property type="nucleotide sequence ID" value="NZ_JBHSIT010000012.1"/>
</dbReference>
<accession>A0ABV9U9P0</accession>
<protein>
    <submittedName>
        <fullName evidence="1">Uncharacterized protein</fullName>
    </submittedName>
</protein>
<evidence type="ECO:0000313" key="2">
    <source>
        <dbReference type="Proteomes" id="UP001595872"/>
    </source>
</evidence>